<sequence length="203" mass="21232">MDYIKEIERIQREQEQAIRAAQAKAEQTARAALAGGTTAAVAAPAPARPASRAKPPSRSPGEVEHAATRALSSTPPAVRAFAARVARRVLLIPVLVALAFVVEGAMGAWDGYYLHPGELVAVVVPLLIIAGLLKLRARLADPQSWTRVATAPGMQAAQGVIGRWVVIVIVLIIASAVLEDVFPGGLPVGQWLGWPAPPSSPGV</sequence>
<accession>A0ABT0YH89</accession>
<feature type="transmembrane region" description="Helical" evidence="3">
    <location>
        <begin position="156"/>
        <end position="178"/>
    </location>
</feature>
<feature type="transmembrane region" description="Helical" evidence="3">
    <location>
        <begin position="89"/>
        <end position="109"/>
    </location>
</feature>
<keyword evidence="1" id="KW-0175">Coiled coil</keyword>
<dbReference type="Proteomes" id="UP001165541">
    <property type="component" value="Unassembled WGS sequence"/>
</dbReference>
<dbReference type="RefSeq" id="WP_251776218.1">
    <property type="nucleotide sequence ID" value="NZ_JAMKFE010000001.1"/>
</dbReference>
<evidence type="ECO:0000313" key="4">
    <source>
        <dbReference type="EMBL" id="MCM5678098.1"/>
    </source>
</evidence>
<gene>
    <name evidence="4" type="ORF">M8A51_00955</name>
</gene>
<keyword evidence="3" id="KW-0472">Membrane</keyword>
<organism evidence="4 5">
    <name type="scientific">Caldimonas mangrovi</name>
    <dbReference type="NCBI Taxonomy" id="2944811"/>
    <lineage>
        <taxon>Bacteria</taxon>
        <taxon>Pseudomonadati</taxon>
        <taxon>Pseudomonadota</taxon>
        <taxon>Betaproteobacteria</taxon>
        <taxon>Burkholderiales</taxon>
        <taxon>Sphaerotilaceae</taxon>
        <taxon>Caldimonas</taxon>
    </lineage>
</organism>
<comment type="caution">
    <text evidence="4">The sequence shown here is derived from an EMBL/GenBank/DDBJ whole genome shotgun (WGS) entry which is preliminary data.</text>
</comment>
<feature type="region of interest" description="Disordered" evidence="2">
    <location>
        <begin position="37"/>
        <end position="70"/>
    </location>
</feature>
<keyword evidence="3" id="KW-1133">Transmembrane helix</keyword>
<dbReference type="EMBL" id="JAMKFE010000001">
    <property type="protein sequence ID" value="MCM5678098.1"/>
    <property type="molecule type" value="Genomic_DNA"/>
</dbReference>
<keyword evidence="5" id="KW-1185">Reference proteome</keyword>
<evidence type="ECO:0000256" key="2">
    <source>
        <dbReference type="SAM" id="MobiDB-lite"/>
    </source>
</evidence>
<name>A0ABT0YH89_9BURK</name>
<reference evidence="4" key="1">
    <citation type="submission" date="2022-05" db="EMBL/GenBank/DDBJ databases">
        <title>Schlegelella sp. nov., isolated from mangrove soil.</title>
        <authorList>
            <person name="Liu Y."/>
            <person name="Ge X."/>
            <person name="Liu W."/>
        </authorList>
    </citation>
    <scope>NUCLEOTIDE SEQUENCE</scope>
    <source>
        <strain evidence="4">S2-27</strain>
    </source>
</reference>
<evidence type="ECO:0000256" key="3">
    <source>
        <dbReference type="SAM" id="Phobius"/>
    </source>
</evidence>
<proteinExistence type="predicted"/>
<protein>
    <submittedName>
        <fullName evidence="4">Uncharacterized protein</fullName>
    </submittedName>
</protein>
<feature type="coiled-coil region" evidence="1">
    <location>
        <begin position="4"/>
        <end position="31"/>
    </location>
</feature>
<keyword evidence="3" id="KW-0812">Transmembrane</keyword>
<evidence type="ECO:0000313" key="5">
    <source>
        <dbReference type="Proteomes" id="UP001165541"/>
    </source>
</evidence>
<feature type="transmembrane region" description="Helical" evidence="3">
    <location>
        <begin position="115"/>
        <end position="135"/>
    </location>
</feature>
<evidence type="ECO:0000256" key="1">
    <source>
        <dbReference type="SAM" id="Coils"/>
    </source>
</evidence>
<feature type="compositionally biased region" description="Low complexity" evidence="2">
    <location>
        <begin position="37"/>
        <end position="60"/>
    </location>
</feature>